<dbReference type="AlphaFoldDB" id="A0A512M600"/>
<dbReference type="CDD" id="cd02966">
    <property type="entry name" value="TlpA_like_family"/>
    <property type="match status" value="1"/>
</dbReference>
<keyword evidence="1" id="KW-0676">Redox-active center</keyword>
<feature type="chain" id="PRO_5022066106" description="Thioredoxin domain-containing protein" evidence="2">
    <location>
        <begin position="26"/>
        <end position="161"/>
    </location>
</feature>
<protein>
    <recommendedName>
        <fullName evidence="3">Thioredoxin domain-containing protein</fullName>
    </recommendedName>
</protein>
<feature type="signal peptide" evidence="2">
    <location>
        <begin position="1"/>
        <end position="25"/>
    </location>
</feature>
<dbReference type="RefSeq" id="WP_146849763.1">
    <property type="nucleotide sequence ID" value="NZ_BKAG01000008.1"/>
</dbReference>
<dbReference type="PANTHER" id="PTHR42852:SF13">
    <property type="entry name" value="PROTEIN DIPZ"/>
    <property type="match status" value="1"/>
</dbReference>
<gene>
    <name evidence="4" type="ORF">BGE01nite_14500</name>
</gene>
<dbReference type="GO" id="GO:0016491">
    <property type="term" value="F:oxidoreductase activity"/>
    <property type="evidence" value="ECO:0007669"/>
    <property type="project" value="InterPro"/>
</dbReference>
<name>A0A512M600_9BACT</name>
<comment type="caution">
    <text evidence="4">The sequence shown here is derived from an EMBL/GenBank/DDBJ whole genome shotgun (WGS) entry which is preliminary data.</text>
</comment>
<keyword evidence="5" id="KW-1185">Reference proteome</keyword>
<dbReference type="InterPro" id="IPR000866">
    <property type="entry name" value="AhpC/TSA"/>
</dbReference>
<accession>A0A512M600</accession>
<keyword evidence="2" id="KW-0732">Signal</keyword>
<evidence type="ECO:0000256" key="1">
    <source>
        <dbReference type="ARBA" id="ARBA00023284"/>
    </source>
</evidence>
<dbReference type="Pfam" id="PF00578">
    <property type="entry name" value="AhpC-TSA"/>
    <property type="match status" value="1"/>
</dbReference>
<dbReference type="InterPro" id="IPR036249">
    <property type="entry name" value="Thioredoxin-like_sf"/>
</dbReference>
<dbReference type="EMBL" id="BKAG01000008">
    <property type="protein sequence ID" value="GEP42159.1"/>
    <property type="molecule type" value="Genomic_DNA"/>
</dbReference>
<dbReference type="PROSITE" id="PS51352">
    <property type="entry name" value="THIOREDOXIN_2"/>
    <property type="match status" value="1"/>
</dbReference>
<organism evidence="4 5">
    <name type="scientific">Brevifollis gellanilyticus</name>
    <dbReference type="NCBI Taxonomy" id="748831"/>
    <lineage>
        <taxon>Bacteria</taxon>
        <taxon>Pseudomonadati</taxon>
        <taxon>Verrucomicrobiota</taxon>
        <taxon>Verrucomicrobiia</taxon>
        <taxon>Verrucomicrobiales</taxon>
        <taxon>Verrucomicrobiaceae</taxon>
    </lineage>
</organism>
<evidence type="ECO:0000313" key="4">
    <source>
        <dbReference type="EMBL" id="GEP42159.1"/>
    </source>
</evidence>
<dbReference type="OrthoDB" id="184337at2"/>
<dbReference type="Proteomes" id="UP000321577">
    <property type="component" value="Unassembled WGS sequence"/>
</dbReference>
<sequence length="161" mass="18105">MKRFSFLVVLPLVALSLFLGQQVLATASKSNVGTVIKDLKVRFSGKSPELAGKPYVLEFWATWCPPCRQSIPHLNAVYKKYKDRGLEIIGVTDEDKQTVRTFEKTVPIEYTVGYDPYKKVNEDFGIQGIPHAMIVDSTGKIVWEGHPMSMKDSDIEAVLKK</sequence>
<evidence type="ECO:0000256" key="2">
    <source>
        <dbReference type="SAM" id="SignalP"/>
    </source>
</evidence>
<dbReference type="Gene3D" id="3.40.30.10">
    <property type="entry name" value="Glutaredoxin"/>
    <property type="match status" value="1"/>
</dbReference>
<dbReference type="InterPro" id="IPR013766">
    <property type="entry name" value="Thioredoxin_domain"/>
</dbReference>
<reference evidence="4 5" key="1">
    <citation type="submission" date="2019-07" db="EMBL/GenBank/DDBJ databases">
        <title>Whole genome shotgun sequence of Brevifollis gellanilyticus NBRC 108608.</title>
        <authorList>
            <person name="Hosoyama A."/>
            <person name="Uohara A."/>
            <person name="Ohji S."/>
            <person name="Ichikawa N."/>
        </authorList>
    </citation>
    <scope>NUCLEOTIDE SEQUENCE [LARGE SCALE GENOMIC DNA]</scope>
    <source>
        <strain evidence="4 5">NBRC 108608</strain>
    </source>
</reference>
<proteinExistence type="predicted"/>
<dbReference type="InterPro" id="IPR017937">
    <property type="entry name" value="Thioredoxin_CS"/>
</dbReference>
<evidence type="ECO:0000313" key="5">
    <source>
        <dbReference type="Proteomes" id="UP000321577"/>
    </source>
</evidence>
<feature type="domain" description="Thioredoxin" evidence="3">
    <location>
        <begin position="17"/>
        <end position="161"/>
    </location>
</feature>
<dbReference type="SUPFAM" id="SSF52833">
    <property type="entry name" value="Thioredoxin-like"/>
    <property type="match status" value="1"/>
</dbReference>
<dbReference type="PROSITE" id="PS00194">
    <property type="entry name" value="THIOREDOXIN_1"/>
    <property type="match status" value="1"/>
</dbReference>
<evidence type="ECO:0000259" key="3">
    <source>
        <dbReference type="PROSITE" id="PS51352"/>
    </source>
</evidence>
<dbReference type="PANTHER" id="PTHR42852">
    <property type="entry name" value="THIOL:DISULFIDE INTERCHANGE PROTEIN DSBE"/>
    <property type="match status" value="1"/>
</dbReference>
<dbReference type="InterPro" id="IPR050553">
    <property type="entry name" value="Thioredoxin_ResA/DsbE_sf"/>
</dbReference>
<dbReference type="GO" id="GO:0016209">
    <property type="term" value="F:antioxidant activity"/>
    <property type="evidence" value="ECO:0007669"/>
    <property type="project" value="InterPro"/>
</dbReference>